<comment type="caution">
    <text evidence="1">The sequence shown here is derived from an EMBL/GenBank/DDBJ whole genome shotgun (WGS) entry which is preliminary data.</text>
</comment>
<reference evidence="1 2" key="1">
    <citation type="submission" date="2019-09" db="EMBL/GenBank/DDBJ databases">
        <authorList>
            <person name="Cao W.R."/>
        </authorList>
    </citation>
    <scope>NUCLEOTIDE SEQUENCE [LARGE SCALE GENOMIC DNA]</scope>
    <source>
        <strain evidence="2">a4</strain>
    </source>
</reference>
<dbReference type="RefSeq" id="WP_150898070.1">
    <property type="nucleotide sequence ID" value="NZ_WAAU01000003.1"/>
</dbReference>
<protein>
    <submittedName>
        <fullName evidence="1">Uncharacterized protein</fullName>
    </submittedName>
</protein>
<evidence type="ECO:0000313" key="2">
    <source>
        <dbReference type="Proteomes" id="UP000467305"/>
    </source>
</evidence>
<dbReference type="Proteomes" id="UP000467305">
    <property type="component" value="Unassembled WGS sequence"/>
</dbReference>
<organism evidence="1 2">
    <name type="scientific">Tenacibaculum aiptasiae</name>
    <dbReference type="NCBI Taxonomy" id="426481"/>
    <lineage>
        <taxon>Bacteria</taxon>
        <taxon>Pseudomonadati</taxon>
        <taxon>Bacteroidota</taxon>
        <taxon>Flavobacteriia</taxon>
        <taxon>Flavobacteriales</taxon>
        <taxon>Flavobacteriaceae</taxon>
        <taxon>Tenacibaculum</taxon>
    </lineage>
</organism>
<sequence length="148" mass="17069">MLKKIDKVLAAFGNIRAMKRTHVDTYTEGRINEIKGDQIAGNNLLGIWITFNELAGYKFLELAMLSRTEIKTFKGVELSFLGGEVEMYIDSDTKEISSDFSNISNRWLTHISFEVSDEDIDFITKKEYEIIQIESKKKQIRFKTTNNS</sequence>
<dbReference type="OrthoDB" id="1201645at2"/>
<keyword evidence="2" id="KW-1185">Reference proteome</keyword>
<name>A0A7J5ASU1_9FLAO</name>
<proteinExistence type="predicted"/>
<gene>
    <name evidence="1" type="ORF">F7018_00775</name>
</gene>
<accession>A0A7J5ASU1</accession>
<dbReference type="AlphaFoldDB" id="A0A7J5ASU1"/>
<dbReference type="EMBL" id="WAAU01000003">
    <property type="protein sequence ID" value="KAB1160441.1"/>
    <property type="molecule type" value="Genomic_DNA"/>
</dbReference>
<evidence type="ECO:0000313" key="1">
    <source>
        <dbReference type="EMBL" id="KAB1160441.1"/>
    </source>
</evidence>